<keyword evidence="6" id="KW-0507">mRNA processing</keyword>
<dbReference type="InterPro" id="IPR011068">
    <property type="entry name" value="NuclTrfase_I-like_C"/>
</dbReference>
<comment type="cofactor">
    <cofactor evidence="1">
        <name>Mn(2+)</name>
        <dbReference type="ChEBI" id="CHEBI:29035"/>
    </cofactor>
</comment>
<evidence type="ECO:0000259" key="14">
    <source>
        <dbReference type="Pfam" id="PF04926"/>
    </source>
</evidence>
<evidence type="ECO:0000256" key="1">
    <source>
        <dbReference type="ARBA" id="ARBA00001936"/>
    </source>
</evidence>
<dbReference type="InterPro" id="IPR007012">
    <property type="entry name" value="PolA_pol_cen_dom"/>
</dbReference>
<dbReference type="GO" id="GO:0031123">
    <property type="term" value="P:RNA 3'-end processing"/>
    <property type="evidence" value="ECO:0007669"/>
    <property type="project" value="InterPro"/>
</dbReference>
<dbReference type="GO" id="GO:1990817">
    <property type="term" value="F:poly(A) RNA polymerase activity"/>
    <property type="evidence" value="ECO:0007669"/>
    <property type="project" value="UniProtKB-EC"/>
</dbReference>
<dbReference type="InterPro" id="IPR007010">
    <property type="entry name" value="PolA_pol_RNA-bd_dom"/>
</dbReference>
<name>A0A9W7EPL2_9STRA</name>
<dbReference type="FunFam" id="3.30.460.10:FF:000002">
    <property type="entry name" value="Poly(A) polymerase alpha, putative"/>
    <property type="match status" value="1"/>
</dbReference>
<dbReference type="GO" id="GO:0006397">
    <property type="term" value="P:mRNA processing"/>
    <property type="evidence" value="ECO:0007669"/>
    <property type="project" value="UniProtKB-KW"/>
</dbReference>
<dbReference type="PANTHER" id="PTHR10682">
    <property type="entry name" value="POLY A POLYMERASE"/>
    <property type="match status" value="1"/>
</dbReference>
<accession>A0A9W7EPL2</accession>
<keyword evidence="7" id="KW-0808">Transferase</keyword>
<gene>
    <name evidence="17" type="ORF">TrST_g852</name>
</gene>
<evidence type="ECO:0000256" key="10">
    <source>
        <dbReference type="ARBA" id="ARBA00022840"/>
    </source>
</evidence>
<dbReference type="Gene3D" id="3.30.70.590">
    <property type="entry name" value="Poly(A) polymerase predicted RNA binding domain"/>
    <property type="match status" value="1"/>
</dbReference>
<keyword evidence="10" id="KW-0067">ATP-binding</keyword>
<dbReference type="EC" id="2.7.7.19" evidence="5"/>
<dbReference type="Pfam" id="PF04928">
    <property type="entry name" value="PAP_central"/>
    <property type="match status" value="1"/>
</dbReference>
<feature type="domain" description="Poly(A) polymerase nucleotidyltransferase" evidence="16">
    <location>
        <begin position="20"/>
        <end position="209"/>
    </location>
</feature>
<evidence type="ECO:0000256" key="8">
    <source>
        <dbReference type="ARBA" id="ARBA00022723"/>
    </source>
</evidence>
<dbReference type="GO" id="GO:0005524">
    <property type="term" value="F:ATP binding"/>
    <property type="evidence" value="ECO:0007669"/>
    <property type="project" value="UniProtKB-KW"/>
</dbReference>
<dbReference type="GO" id="GO:0005634">
    <property type="term" value="C:nucleus"/>
    <property type="evidence" value="ECO:0007669"/>
    <property type="project" value="UniProtKB-SubCell"/>
</dbReference>
<evidence type="ECO:0000256" key="3">
    <source>
        <dbReference type="ARBA" id="ARBA00004123"/>
    </source>
</evidence>
<comment type="similarity">
    <text evidence="4">Belongs to the poly(A) polymerase family.</text>
</comment>
<evidence type="ECO:0000256" key="2">
    <source>
        <dbReference type="ARBA" id="ARBA00001946"/>
    </source>
</evidence>
<dbReference type="InterPro" id="IPR048840">
    <property type="entry name" value="PolA_pol_NTPase"/>
</dbReference>
<evidence type="ECO:0000256" key="9">
    <source>
        <dbReference type="ARBA" id="ARBA00022741"/>
    </source>
</evidence>
<dbReference type="Proteomes" id="UP001165085">
    <property type="component" value="Unassembled WGS sequence"/>
</dbReference>
<evidence type="ECO:0000256" key="4">
    <source>
        <dbReference type="ARBA" id="ARBA00010912"/>
    </source>
</evidence>
<evidence type="ECO:0000256" key="12">
    <source>
        <dbReference type="ARBA" id="ARBA00023242"/>
    </source>
</evidence>
<feature type="domain" description="Poly(A) polymerase central" evidence="15">
    <location>
        <begin position="220"/>
        <end position="352"/>
    </location>
</feature>
<protein>
    <recommendedName>
        <fullName evidence="5">polynucleotide adenylyltransferase</fullName>
        <ecNumber evidence="5">2.7.7.19</ecNumber>
    </recommendedName>
</protein>
<comment type="subcellular location">
    <subcellularLocation>
        <location evidence="3">Nucleus</location>
    </subcellularLocation>
</comment>
<feature type="domain" description="Poly(A) polymerase RNA-binding" evidence="14">
    <location>
        <begin position="372"/>
        <end position="409"/>
    </location>
</feature>
<dbReference type="InterPro" id="IPR043519">
    <property type="entry name" value="NT_sf"/>
</dbReference>
<dbReference type="Gene3D" id="3.30.460.10">
    <property type="entry name" value="Beta Polymerase, domain 2"/>
    <property type="match status" value="1"/>
</dbReference>
<proteinExistence type="inferred from homology"/>
<comment type="caution">
    <text evidence="17">The sequence shown here is derived from an EMBL/GenBank/DDBJ whole genome shotgun (WGS) entry which is preliminary data.</text>
</comment>
<dbReference type="SUPFAM" id="SSF81631">
    <property type="entry name" value="PAP/OAS1 substrate-binding domain"/>
    <property type="match status" value="1"/>
</dbReference>
<dbReference type="SUPFAM" id="SSF55003">
    <property type="entry name" value="PAP/Archaeal CCA-adding enzyme, C-terminal domain"/>
    <property type="match status" value="1"/>
</dbReference>
<evidence type="ECO:0000256" key="7">
    <source>
        <dbReference type="ARBA" id="ARBA00022679"/>
    </source>
</evidence>
<keyword evidence="18" id="KW-1185">Reference proteome</keyword>
<keyword evidence="8" id="KW-0479">Metal-binding</keyword>
<dbReference type="GO" id="GO:0046872">
    <property type="term" value="F:metal ion binding"/>
    <property type="evidence" value="ECO:0007669"/>
    <property type="project" value="UniProtKB-KW"/>
</dbReference>
<dbReference type="AlphaFoldDB" id="A0A9W7EPL2"/>
<feature type="region of interest" description="Disordered" evidence="13">
    <location>
        <begin position="550"/>
        <end position="581"/>
    </location>
</feature>
<evidence type="ECO:0000313" key="17">
    <source>
        <dbReference type="EMBL" id="GMH85355.1"/>
    </source>
</evidence>
<dbReference type="SUPFAM" id="SSF81301">
    <property type="entry name" value="Nucleotidyltransferase"/>
    <property type="match status" value="1"/>
</dbReference>
<evidence type="ECO:0000256" key="5">
    <source>
        <dbReference type="ARBA" id="ARBA00012388"/>
    </source>
</evidence>
<dbReference type="OrthoDB" id="412748at2759"/>
<evidence type="ECO:0000256" key="13">
    <source>
        <dbReference type="SAM" id="MobiDB-lite"/>
    </source>
</evidence>
<evidence type="ECO:0000256" key="11">
    <source>
        <dbReference type="ARBA" id="ARBA00022842"/>
    </source>
</evidence>
<keyword evidence="12" id="KW-0539">Nucleus</keyword>
<dbReference type="Gene3D" id="1.10.1410.10">
    <property type="match status" value="1"/>
</dbReference>
<dbReference type="CDD" id="cd05402">
    <property type="entry name" value="NT_PAP_TUTase"/>
    <property type="match status" value="1"/>
</dbReference>
<dbReference type="Pfam" id="PF20750">
    <property type="entry name" value="PAP_NTPase"/>
    <property type="match status" value="1"/>
</dbReference>
<keyword evidence="9" id="KW-0547">Nucleotide-binding</keyword>
<reference evidence="18" key="1">
    <citation type="journal article" date="2023" name="Commun. Biol.">
        <title>Genome analysis of Parmales, the sister group of diatoms, reveals the evolutionary specialization of diatoms from phago-mixotrophs to photoautotrophs.</title>
        <authorList>
            <person name="Ban H."/>
            <person name="Sato S."/>
            <person name="Yoshikawa S."/>
            <person name="Yamada K."/>
            <person name="Nakamura Y."/>
            <person name="Ichinomiya M."/>
            <person name="Sato N."/>
            <person name="Blanc-Mathieu R."/>
            <person name="Endo H."/>
            <person name="Kuwata A."/>
            <person name="Ogata H."/>
        </authorList>
    </citation>
    <scope>NUCLEOTIDE SEQUENCE [LARGE SCALE GENOMIC DNA]</scope>
    <source>
        <strain evidence="18">NIES 3701</strain>
    </source>
</reference>
<comment type="cofactor">
    <cofactor evidence="2">
        <name>Mg(2+)</name>
        <dbReference type="ChEBI" id="CHEBI:18420"/>
    </cofactor>
</comment>
<dbReference type="EMBL" id="BRXY01000302">
    <property type="protein sequence ID" value="GMH85355.1"/>
    <property type="molecule type" value="Genomic_DNA"/>
</dbReference>
<dbReference type="GO" id="GO:0003723">
    <property type="term" value="F:RNA binding"/>
    <property type="evidence" value="ECO:0007669"/>
    <property type="project" value="InterPro"/>
</dbReference>
<evidence type="ECO:0000256" key="6">
    <source>
        <dbReference type="ARBA" id="ARBA00022664"/>
    </source>
</evidence>
<evidence type="ECO:0000259" key="16">
    <source>
        <dbReference type="Pfam" id="PF20750"/>
    </source>
</evidence>
<dbReference type="PANTHER" id="PTHR10682:SF10">
    <property type="entry name" value="POLYNUCLEOTIDE ADENYLYLTRANSFERASE"/>
    <property type="match status" value="1"/>
</dbReference>
<evidence type="ECO:0000313" key="18">
    <source>
        <dbReference type="Proteomes" id="UP001165085"/>
    </source>
</evidence>
<keyword evidence="11" id="KW-0460">Magnesium</keyword>
<sequence>MSDSSLTIKVGGRVVAPHYQPVNLKGPSNDDLANDVRLKAFMSTHIPLETESELVKRERVLTGLKNMVLKWVKDTCYKKEYPPAVAEAAGGKLYTSGSYRLGIHEPGADIDTVCVTPSVCDKEDFFTDLKDQLQNHPDVTNLNSIETAAVPVITFDWEDVNIDLLFAKLNVISVPDTLDIDNDLILRGVDRPTATTLNGPRVTNMLANLMQGTKERYAAFLTVIRCVRRWAKKRGLYSNKMGYWGGININILAAFTVQIYPNASPSNLLQKFFMVLKNWKWPNPIMLTKTHDSQLGQIVWASQGNKEHFPILTPAYPSMNSSMSISKQSRIIIQEEIKRADAICTRMIKGEDAKSSDNNDGHMWAELFEPSDFFINYPHYLAIVIAGPNKSDLQSWSGYVVSRLRMLIAGGSGYGGMGRMPLKKLQLWPKEFEICCANPESNLSAAQRVNSVTYFIGFAANTLGMKGNELNLERAIQDFKKFELTRFTPPEGCEVLSRYFKCKMLPPVVFEGTYEGGKKEAMQRRKIMREADPVRIERKKREELAAMKEKLEQMGEGEGEEGGGEEGKGGEGVEGGVEEGGDEEAKLLADALADIQGDGGEVMNVVDEEQVDVELLQAAGFDANEDDDDRVELKISVPVWREDKRKREDDGEEAGGLKIKIKLKTAFENIVPIDDDGIIVDVGGENFAPTKRWEGRKGGFEFKRGVRGVGYYRTGVEVGQSRRFVSDAPDVVEEESDMFDDSGFDYDADFVDSSGWAGVRAGFEFKLGGRGLGYYRASS</sequence>
<feature type="compositionally biased region" description="Acidic residues" evidence="13">
    <location>
        <begin position="555"/>
        <end position="564"/>
    </location>
</feature>
<evidence type="ECO:0000259" key="15">
    <source>
        <dbReference type="Pfam" id="PF04928"/>
    </source>
</evidence>
<dbReference type="Pfam" id="PF04926">
    <property type="entry name" value="PAP_RNA-bind"/>
    <property type="match status" value="1"/>
</dbReference>
<organism evidence="17 18">
    <name type="scientific">Triparma strigata</name>
    <dbReference type="NCBI Taxonomy" id="1606541"/>
    <lineage>
        <taxon>Eukaryota</taxon>
        <taxon>Sar</taxon>
        <taxon>Stramenopiles</taxon>
        <taxon>Ochrophyta</taxon>
        <taxon>Bolidophyceae</taxon>
        <taxon>Parmales</taxon>
        <taxon>Triparmaceae</taxon>
        <taxon>Triparma</taxon>
    </lineage>
</organism>